<accession>A0A8H5FD74</accession>
<dbReference type="GO" id="GO:0004851">
    <property type="term" value="F:uroporphyrin-III C-methyltransferase activity"/>
    <property type="evidence" value="ECO:0007669"/>
    <property type="project" value="TreeGrafter"/>
</dbReference>
<dbReference type="GO" id="GO:0019354">
    <property type="term" value="P:siroheme biosynthetic process"/>
    <property type="evidence" value="ECO:0007669"/>
    <property type="project" value="TreeGrafter"/>
</dbReference>
<evidence type="ECO:0000256" key="1">
    <source>
        <dbReference type="SAM" id="MobiDB-lite"/>
    </source>
</evidence>
<protein>
    <submittedName>
        <fullName evidence="2">Uncharacterized protein</fullName>
    </submittedName>
</protein>
<dbReference type="PANTHER" id="PTHR45790:SF6">
    <property type="entry name" value="UROPORPHYRINOGEN-III C-METHYLTRANSFERASE"/>
    <property type="match status" value="1"/>
</dbReference>
<comment type="caution">
    <text evidence="2">The sequence shown here is derived from an EMBL/GenBank/DDBJ whole genome shotgun (WGS) entry which is preliminary data.</text>
</comment>
<feature type="region of interest" description="Disordered" evidence="1">
    <location>
        <begin position="81"/>
        <end position="111"/>
    </location>
</feature>
<name>A0A8H5FD74_9AGAR</name>
<dbReference type="SUPFAM" id="SSF53790">
    <property type="entry name" value="Tetrapyrrole methylase"/>
    <property type="match status" value="1"/>
</dbReference>
<dbReference type="Proteomes" id="UP000541558">
    <property type="component" value="Unassembled WGS sequence"/>
</dbReference>
<sequence>MVLPSCAPAVYGRAGEEVLYFCAHRLEPLVIPGISSALGAPTIKFANIPVTHRRAAGSYTVCAGVRRGGKEITLQPSRLVQARAHLGDPPRPGRRRVVASDAGSRRQGAKHPGKTFVAIIERASMPD</sequence>
<organism evidence="2 3">
    <name type="scientific">Ephemerocybe angulata</name>
    <dbReference type="NCBI Taxonomy" id="980116"/>
    <lineage>
        <taxon>Eukaryota</taxon>
        <taxon>Fungi</taxon>
        <taxon>Dikarya</taxon>
        <taxon>Basidiomycota</taxon>
        <taxon>Agaricomycotina</taxon>
        <taxon>Agaricomycetes</taxon>
        <taxon>Agaricomycetidae</taxon>
        <taxon>Agaricales</taxon>
        <taxon>Agaricineae</taxon>
        <taxon>Psathyrellaceae</taxon>
        <taxon>Ephemerocybe</taxon>
    </lineage>
</organism>
<dbReference type="InterPro" id="IPR050161">
    <property type="entry name" value="Siro_Cobalamin_biosynth"/>
</dbReference>
<dbReference type="EMBL" id="JAACJK010000110">
    <property type="protein sequence ID" value="KAF5332471.1"/>
    <property type="molecule type" value="Genomic_DNA"/>
</dbReference>
<keyword evidence="3" id="KW-1185">Reference proteome</keyword>
<dbReference type="PANTHER" id="PTHR45790">
    <property type="entry name" value="SIROHEME SYNTHASE-RELATED"/>
    <property type="match status" value="1"/>
</dbReference>
<evidence type="ECO:0000313" key="2">
    <source>
        <dbReference type="EMBL" id="KAF5332471.1"/>
    </source>
</evidence>
<gene>
    <name evidence="2" type="ORF">D9611_005346</name>
</gene>
<dbReference type="InterPro" id="IPR035996">
    <property type="entry name" value="4pyrrol_Methylase_sf"/>
</dbReference>
<proteinExistence type="predicted"/>
<evidence type="ECO:0000313" key="3">
    <source>
        <dbReference type="Proteomes" id="UP000541558"/>
    </source>
</evidence>
<reference evidence="2 3" key="1">
    <citation type="journal article" date="2020" name="ISME J.">
        <title>Uncovering the hidden diversity of litter-decomposition mechanisms in mushroom-forming fungi.</title>
        <authorList>
            <person name="Floudas D."/>
            <person name="Bentzer J."/>
            <person name="Ahren D."/>
            <person name="Johansson T."/>
            <person name="Persson P."/>
            <person name="Tunlid A."/>
        </authorList>
    </citation>
    <scope>NUCLEOTIDE SEQUENCE [LARGE SCALE GENOMIC DNA]</scope>
    <source>
        <strain evidence="2 3">CBS 175.51</strain>
    </source>
</reference>
<dbReference type="AlphaFoldDB" id="A0A8H5FD74"/>
<dbReference type="OrthoDB" id="508204at2759"/>